<name>A0ACC2L3D7_PERAE</name>
<protein>
    <submittedName>
        <fullName evidence="1">Uncharacterized protein</fullName>
    </submittedName>
</protein>
<proteinExistence type="predicted"/>
<dbReference type="Proteomes" id="UP001234297">
    <property type="component" value="Chromosome 6"/>
</dbReference>
<sequence>MRLGSRFEIVAPQLYADLRRRSVGNERDRERKRFGAEEVSLGRGEGEGGEIRGRRKSETEEMRAWETRERS</sequence>
<comment type="caution">
    <text evidence="1">The sequence shown here is derived from an EMBL/GenBank/DDBJ whole genome shotgun (WGS) entry which is preliminary data.</text>
</comment>
<reference evidence="1 2" key="1">
    <citation type="journal article" date="2022" name="Hortic Res">
        <title>A haplotype resolved chromosomal level avocado genome allows analysis of novel avocado genes.</title>
        <authorList>
            <person name="Nath O."/>
            <person name="Fletcher S.J."/>
            <person name="Hayward A."/>
            <person name="Shaw L.M."/>
            <person name="Masouleh A.K."/>
            <person name="Furtado A."/>
            <person name="Henry R.J."/>
            <person name="Mitter N."/>
        </authorList>
    </citation>
    <scope>NUCLEOTIDE SEQUENCE [LARGE SCALE GENOMIC DNA]</scope>
    <source>
        <strain evidence="2">cv. Hass</strain>
    </source>
</reference>
<keyword evidence="2" id="KW-1185">Reference proteome</keyword>
<evidence type="ECO:0000313" key="2">
    <source>
        <dbReference type="Proteomes" id="UP001234297"/>
    </source>
</evidence>
<evidence type="ECO:0000313" key="1">
    <source>
        <dbReference type="EMBL" id="KAJ8627681.1"/>
    </source>
</evidence>
<dbReference type="EMBL" id="CM056814">
    <property type="protein sequence ID" value="KAJ8627681.1"/>
    <property type="molecule type" value="Genomic_DNA"/>
</dbReference>
<accession>A0ACC2L3D7</accession>
<gene>
    <name evidence="1" type="ORF">MRB53_020988</name>
</gene>
<organism evidence="1 2">
    <name type="scientific">Persea americana</name>
    <name type="common">Avocado</name>
    <dbReference type="NCBI Taxonomy" id="3435"/>
    <lineage>
        <taxon>Eukaryota</taxon>
        <taxon>Viridiplantae</taxon>
        <taxon>Streptophyta</taxon>
        <taxon>Embryophyta</taxon>
        <taxon>Tracheophyta</taxon>
        <taxon>Spermatophyta</taxon>
        <taxon>Magnoliopsida</taxon>
        <taxon>Magnoliidae</taxon>
        <taxon>Laurales</taxon>
        <taxon>Lauraceae</taxon>
        <taxon>Persea</taxon>
    </lineage>
</organism>